<feature type="transmembrane region" description="Helical" evidence="6">
    <location>
        <begin position="16"/>
        <end position="47"/>
    </location>
</feature>
<accession>A0A284VJY2</accession>
<keyword evidence="3 6" id="KW-0812">Transmembrane</keyword>
<keyword evidence="8" id="KW-1185">Reference proteome</keyword>
<name>A0A284VJY2_9EURY</name>
<dbReference type="Pfam" id="PF01594">
    <property type="entry name" value="AI-2E_transport"/>
    <property type="match status" value="1"/>
</dbReference>
<evidence type="ECO:0000256" key="3">
    <source>
        <dbReference type="ARBA" id="ARBA00022692"/>
    </source>
</evidence>
<evidence type="ECO:0008006" key="9">
    <source>
        <dbReference type="Google" id="ProtNLM"/>
    </source>
</evidence>
<evidence type="ECO:0000256" key="5">
    <source>
        <dbReference type="ARBA" id="ARBA00023136"/>
    </source>
</evidence>
<keyword evidence="5 6" id="KW-0472">Membrane</keyword>
<evidence type="ECO:0000313" key="8">
    <source>
        <dbReference type="Proteomes" id="UP000218615"/>
    </source>
</evidence>
<organism evidence="7 8">
    <name type="scientific">Candidatus Methanoperedens nitratireducens</name>
    <dbReference type="NCBI Taxonomy" id="1392998"/>
    <lineage>
        <taxon>Archaea</taxon>
        <taxon>Methanobacteriati</taxon>
        <taxon>Methanobacteriota</taxon>
        <taxon>Stenosarchaea group</taxon>
        <taxon>Methanomicrobia</taxon>
        <taxon>Methanosarcinales</taxon>
        <taxon>ANME-2 cluster</taxon>
        <taxon>Candidatus Methanoperedentaceae</taxon>
        <taxon>Candidatus Methanoperedens</taxon>
    </lineage>
</organism>
<evidence type="ECO:0000256" key="6">
    <source>
        <dbReference type="SAM" id="Phobius"/>
    </source>
</evidence>
<evidence type="ECO:0000313" key="7">
    <source>
        <dbReference type="EMBL" id="SNQ59509.1"/>
    </source>
</evidence>
<feature type="transmembrane region" description="Helical" evidence="6">
    <location>
        <begin position="59"/>
        <end position="82"/>
    </location>
</feature>
<proteinExistence type="inferred from homology"/>
<keyword evidence="4 6" id="KW-1133">Transmembrane helix</keyword>
<dbReference type="InterPro" id="IPR002549">
    <property type="entry name" value="AI-2E-like"/>
</dbReference>
<dbReference type="OrthoDB" id="137390at2157"/>
<feature type="transmembrane region" description="Helical" evidence="6">
    <location>
        <begin position="233"/>
        <end position="255"/>
    </location>
</feature>
<reference evidence="8" key="1">
    <citation type="submission" date="2017-06" db="EMBL/GenBank/DDBJ databases">
        <authorList>
            <person name="Cremers G."/>
        </authorList>
    </citation>
    <scope>NUCLEOTIDE SEQUENCE [LARGE SCALE GENOMIC DNA]</scope>
</reference>
<feature type="transmembrane region" description="Helical" evidence="6">
    <location>
        <begin position="267"/>
        <end position="289"/>
    </location>
</feature>
<comment type="subcellular location">
    <subcellularLocation>
        <location evidence="1">Membrane</location>
        <topology evidence="1">Multi-pass membrane protein</topology>
    </subcellularLocation>
</comment>
<dbReference type="AlphaFoldDB" id="A0A284VJY2"/>
<feature type="transmembrane region" description="Helical" evidence="6">
    <location>
        <begin position="309"/>
        <end position="336"/>
    </location>
</feature>
<evidence type="ECO:0000256" key="2">
    <source>
        <dbReference type="ARBA" id="ARBA00009773"/>
    </source>
</evidence>
<comment type="similarity">
    <text evidence="2">Belongs to the autoinducer-2 exporter (AI-2E) (TC 2.A.86) family.</text>
</comment>
<dbReference type="PANTHER" id="PTHR21716">
    <property type="entry name" value="TRANSMEMBRANE PROTEIN"/>
    <property type="match status" value="1"/>
</dbReference>
<dbReference type="Proteomes" id="UP000218615">
    <property type="component" value="Unassembled WGS sequence"/>
</dbReference>
<dbReference type="RefSeq" id="WP_096203875.1">
    <property type="nucleotide sequence ID" value="NZ_FZMP01000025.1"/>
</dbReference>
<feature type="transmembrane region" description="Helical" evidence="6">
    <location>
        <begin position="204"/>
        <end position="227"/>
    </location>
</feature>
<dbReference type="GO" id="GO:0016020">
    <property type="term" value="C:membrane"/>
    <property type="evidence" value="ECO:0007669"/>
    <property type="project" value="UniProtKB-SubCell"/>
</dbReference>
<dbReference type="PANTHER" id="PTHR21716:SF4">
    <property type="entry name" value="TRANSMEMBRANE PROTEIN 245"/>
    <property type="match status" value="1"/>
</dbReference>
<evidence type="ECO:0000256" key="4">
    <source>
        <dbReference type="ARBA" id="ARBA00022989"/>
    </source>
</evidence>
<evidence type="ECO:0000256" key="1">
    <source>
        <dbReference type="ARBA" id="ARBA00004141"/>
    </source>
</evidence>
<feature type="transmembrane region" description="Helical" evidence="6">
    <location>
        <begin position="138"/>
        <end position="161"/>
    </location>
</feature>
<dbReference type="EMBL" id="FZMP01000025">
    <property type="protein sequence ID" value="SNQ59509.1"/>
    <property type="molecule type" value="Genomic_DNA"/>
</dbReference>
<gene>
    <name evidence="7" type="ORF">MNV_1200002</name>
</gene>
<sequence>MPEYQKISNGASSHPFIFLAAVVVVGILIYPFITPLILSIITAYVFMPVVEWLKVRTRSYHMALSILVIIIGLPIIFAVSYLSSNIALFLQDITGFGYQLNAVIKAISDAIAEAGLGAYAEYFLSAQDITSRTTEFTIGLAMDFVASIPFFLLSFVIYLYATYHFMHNWHKIIDHVKAYAASLSPEDEHFLSSIQRGLKMSFDVLFLSYITMSVIVTAVSFIVYSIFGAPYALLLSILTGLFSFLPILGVWMVYVPVSAYMYYTGNIFAAAGIMIFGVAILTLFMPFILQPYLGAKTSGVNALTILLGFFSGPIIFGAKGLLLGPILFVITQTVIVEYTRYRISSHESAIPGEQPHDVVLNRITKD</sequence>
<protein>
    <recommendedName>
        <fullName evidence="9">Permease</fullName>
    </recommendedName>
</protein>